<dbReference type="AlphaFoldDB" id="A0A552WS65"/>
<organism evidence="2 3">
    <name type="scientific">Georgenia yuyongxinii</name>
    <dbReference type="NCBI Taxonomy" id="2589797"/>
    <lineage>
        <taxon>Bacteria</taxon>
        <taxon>Bacillati</taxon>
        <taxon>Actinomycetota</taxon>
        <taxon>Actinomycetes</taxon>
        <taxon>Micrococcales</taxon>
        <taxon>Bogoriellaceae</taxon>
        <taxon>Georgenia</taxon>
    </lineage>
</organism>
<reference evidence="2 3" key="1">
    <citation type="submission" date="2019-07" db="EMBL/GenBank/DDBJ databases">
        <title>Georgenia wutianyii sp. nov. and Georgenia *** sp. nov. isolated from plateau pika (Ochotona curzoniae) in the Qinghai-Tibet plateau of China.</title>
        <authorList>
            <person name="Tian Z."/>
        </authorList>
    </citation>
    <scope>NUCLEOTIDE SEQUENCE [LARGE SCALE GENOMIC DNA]</scope>
    <source>
        <strain evidence="2 3">Z446</strain>
    </source>
</reference>
<feature type="compositionally biased region" description="Low complexity" evidence="1">
    <location>
        <begin position="16"/>
        <end position="31"/>
    </location>
</feature>
<sequence>MVHDPPPHRTAPHRTAPAIAPAPSAAGSRGLTAGDAARIAAAIDAELAASTRAMYASAWRHRHTCCRERGIAARPATRSYPPSRRQLAG</sequence>
<dbReference type="RefSeq" id="WP_143418093.1">
    <property type="nucleotide sequence ID" value="NZ_VJXR01000019.1"/>
</dbReference>
<evidence type="ECO:0000313" key="2">
    <source>
        <dbReference type="EMBL" id="TRW45678.1"/>
    </source>
</evidence>
<feature type="region of interest" description="Disordered" evidence="1">
    <location>
        <begin position="70"/>
        <end position="89"/>
    </location>
</feature>
<evidence type="ECO:0000313" key="3">
    <source>
        <dbReference type="Proteomes" id="UP000318693"/>
    </source>
</evidence>
<keyword evidence="3" id="KW-1185">Reference proteome</keyword>
<feature type="region of interest" description="Disordered" evidence="1">
    <location>
        <begin position="1"/>
        <end position="31"/>
    </location>
</feature>
<proteinExistence type="predicted"/>
<name>A0A552WS65_9MICO</name>
<comment type="caution">
    <text evidence="2">The sequence shown here is derived from an EMBL/GenBank/DDBJ whole genome shotgun (WGS) entry which is preliminary data.</text>
</comment>
<gene>
    <name evidence="2" type="ORF">FJ693_08460</name>
</gene>
<dbReference type="EMBL" id="VJXR01000019">
    <property type="protein sequence ID" value="TRW45678.1"/>
    <property type="molecule type" value="Genomic_DNA"/>
</dbReference>
<protein>
    <submittedName>
        <fullName evidence="2">Uncharacterized protein</fullName>
    </submittedName>
</protein>
<dbReference type="Proteomes" id="UP000318693">
    <property type="component" value="Unassembled WGS sequence"/>
</dbReference>
<evidence type="ECO:0000256" key="1">
    <source>
        <dbReference type="SAM" id="MobiDB-lite"/>
    </source>
</evidence>
<accession>A0A552WS65</accession>